<dbReference type="InterPro" id="IPR015943">
    <property type="entry name" value="WD40/YVTN_repeat-like_dom_sf"/>
</dbReference>
<protein>
    <submittedName>
        <fullName evidence="2">Uncharacterized protein</fullName>
    </submittedName>
</protein>
<dbReference type="AlphaFoldDB" id="I0YVU3"/>
<evidence type="ECO:0000313" key="2">
    <source>
        <dbReference type="EMBL" id="EIE22512.1"/>
    </source>
</evidence>
<dbReference type="Gene3D" id="2.130.10.10">
    <property type="entry name" value="YVTN repeat-like/Quinoprotein amine dehydrogenase"/>
    <property type="match status" value="2"/>
</dbReference>
<reference evidence="2 3" key="1">
    <citation type="journal article" date="2012" name="Genome Biol.">
        <title>The genome of the polar eukaryotic microalga coccomyxa subellipsoidea reveals traits of cold adaptation.</title>
        <authorList>
            <person name="Blanc G."/>
            <person name="Agarkova I."/>
            <person name="Grimwood J."/>
            <person name="Kuo A."/>
            <person name="Brueggeman A."/>
            <person name="Dunigan D."/>
            <person name="Gurnon J."/>
            <person name="Ladunga I."/>
            <person name="Lindquist E."/>
            <person name="Lucas S."/>
            <person name="Pangilinan J."/>
            <person name="Proschold T."/>
            <person name="Salamov A."/>
            <person name="Schmutz J."/>
            <person name="Weeks D."/>
            <person name="Yamada T."/>
            <person name="Claverie J.M."/>
            <person name="Grigoriev I."/>
            <person name="Van Etten J."/>
            <person name="Lomsadze A."/>
            <person name="Borodovsky M."/>
        </authorList>
    </citation>
    <scope>NUCLEOTIDE SEQUENCE [LARGE SCALE GENOMIC DNA]</scope>
    <source>
        <strain evidence="2 3">C-169</strain>
    </source>
</reference>
<gene>
    <name evidence="2" type="ORF">COCSUDRAFT_83469</name>
</gene>
<proteinExistence type="predicted"/>
<organism evidence="2 3">
    <name type="scientific">Coccomyxa subellipsoidea (strain C-169)</name>
    <name type="common">Green microalga</name>
    <dbReference type="NCBI Taxonomy" id="574566"/>
    <lineage>
        <taxon>Eukaryota</taxon>
        <taxon>Viridiplantae</taxon>
        <taxon>Chlorophyta</taxon>
        <taxon>core chlorophytes</taxon>
        <taxon>Trebouxiophyceae</taxon>
        <taxon>Trebouxiophyceae incertae sedis</taxon>
        <taxon>Coccomyxaceae</taxon>
        <taxon>Coccomyxa</taxon>
        <taxon>Coccomyxa subellipsoidea</taxon>
    </lineage>
</organism>
<dbReference type="STRING" id="574566.I0YVU3"/>
<dbReference type="PANTHER" id="PTHR10644">
    <property type="entry name" value="DNA REPAIR/RNA PROCESSING CPSF FAMILY"/>
    <property type="match status" value="1"/>
</dbReference>
<dbReference type="EMBL" id="AGSI01000010">
    <property type="protein sequence ID" value="EIE22512.1"/>
    <property type="molecule type" value="Genomic_DNA"/>
</dbReference>
<sequence>MQVWDRNGIPGPPICLPSGAFLVYAISGEGHPGNPGALHVLHGTQVLDMLLMSPPEYQGVTGLWSIPVSPSVATSALVVISFTSGSRAMAAGSTLSDVTETIGLDADSQTLEAGSIANLLSAQVTSKGVILCSMQSWAAEGSYGSGSHEPPSEDLRPRKRSSPSDEDFEPSITSSEESVSARLAHADGAWSCADSAAEPSEAFSSLKLDTMPQRREKGMVWAPPGGATISCACVLEGFVLIACPKLRRLTALALIQDEDISACGNFSSGKRKRGVLNQRLIQAAEMGIDAELSYLTDVPESVLLLKGSGSHSRMQECSAASSSEDVAASNWQMRVVCVRRFAAVPVRLTPLPTDMQADALAVGERVSLLSFSPGSGRIQLDYIDMADQLMVSHAVPLMDLSDIDSGKSTRWSGTAAVVVDRQCVNEDPLHCPQDIFGRAGSYMTLVAGLPTFLCTTFGADRCKRAYFAVGFEVVKHNHPGPGMPACGHIMVVSADAYGISPVANLMLPDPVQAVAYLRGADENALVAAVGNRLARFDCIRDGQRTRLGANAWTSMREEAISLSVSGDGIIAAAGKTQSVTLYSYSPDSGFEVLCADPCSRRAASCLITSECRGDEALETPQSAVCLDADGGLYGLRFERDERGLQRNMQMDMHFHCRGLGVCIVEGSLTCIGKEARGTAPIVCTAEGALVQLSALSAGDYAVLAAVEAALARSSLAGPLSGASHSAFRSAVEASAGGNKTLAHGLAGGSLRAIDGDILAQLVQLPDREVQLILGSVTEGDLPKIHAGDLMLTGPLLAQATSPAYVLDLLDRVLSSHVLPEQW</sequence>
<dbReference type="GeneID" id="17040243"/>
<evidence type="ECO:0000313" key="3">
    <source>
        <dbReference type="Proteomes" id="UP000007264"/>
    </source>
</evidence>
<dbReference type="eggNOG" id="KOG1898">
    <property type="taxonomic scope" value="Eukaryota"/>
</dbReference>
<feature type="region of interest" description="Disordered" evidence="1">
    <location>
        <begin position="142"/>
        <end position="177"/>
    </location>
</feature>
<name>I0YVU3_COCSC</name>
<dbReference type="Proteomes" id="UP000007264">
    <property type="component" value="Unassembled WGS sequence"/>
</dbReference>
<evidence type="ECO:0000256" key="1">
    <source>
        <dbReference type="SAM" id="MobiDB-lite"/>
    </source>
</evidence>
<dbReference type="OrthoDB" id="10551622at2759"/>
<dbReference type="KEGG" id="csl:COCSUDRAFT_83469"/>
<keyword evidence="3" id="KW-1185">Reference proteome</keyword>
<comment type="caution">
    <text evidence="2">The sequence shown here is derived from an EMBL/GenBank/DDBJ whole genome shotgun (WGS) entry which is preliminary data.</text>
</comment>
<accession>I0YVU3</accession>
<dbReference type="InterPro" id="IPR050358">
    <property type="entry name" value="RSE1/DDB1/CFT1"/>
</dbReference>
<dbReference type="RefSeq" id="XP_005647056.1">
    <property type="nucleotide sequence ID" value="XM_005646999.1"/>
</dbReference>